<accession>A0A563UA09</accession>
<evidence type="ECO:0000313" key="2">
    <source>
        <dbReference type="EMBL" id="TWR28222.1"/>
    </source>
</evidence>
<dbReference type="InterPro" id="IPR006342">
    <property type="entry name" value="FkbM_mtfrase"/>
</dbReference>
<dbReference type="GO" id="GO:0008168">
    <property type="term" value="F:methyltransferase activity"/>
    <property type="evidence" value="ECO:0007669"/>
    <property type="project" value="UniProtKB-KW"/>
</dbReference>
<keyword evidence="2" id="KW-0808">Transferase</keyword>
<dbReference type="GO" id="GO:0006888">
    <property type="term" value="P:endoplasmic reticulum to Golgi vesicle-mediated transport"/>
    <property type="evidence" value="ECO:0007669"/>
    <property type="project" value="TreeGrafter"/>
</dbReference>
<dbReference type="Gene3D" id="3.40.50.150">
    <property type="entry name" value="Vaccinia Virus protein VP39"/>
    <property type="match status" value="1"/>
</dbReference>
<feature type="domain" description="Methyltransferase FkbM" evidence="1">
    <location>
        <begin position="48"/>
        <end position="214"/>
    </location>
</feature>
<dbReference type="InterPro" id="IPR053202">
    <property type="entry name" value="EGF_Rcpt_Signaling_Reg"/>
</dbReference>
<evidence type="ECO:0000313" key="3">
    <source>
        <dbReference type="Proteomes" id="UP000318010"/>
    </source>
</evidence>
<dbReference type="Pfam" id="PF05050">
    <property type="entry name" value="Methyltransf_21"/>
    <property type="match status" value="1"/>
</dbReference>
<dbReference type="Proteomes" id="UP000318010">
    <property type="component" value="Unassembled WGS sequence"/>
</dbReference>
<reference evidence="2 3" key="1">
    <citation type="submission" date="2019-07" db="EMBL/GenBank/DDBJ databases">
        <authorList>
            <person name="Kim J."/>
        </authorList>
    </citation>
    <scope>NUCLEOTIDE SEQUENCE [LARGE SCALE GENOMIC DNA]</scope>
    <source>
        <strain evidence="2 3">MJ1a</strain>
    </source>
</reference>
<organism evidence="2 3">
    <name type="scientific">Mucilaginibacter achroorhodeus</name>
    <dbReference type="NCBI Taxonomy" id="2599294"/>
    <lineage>
        <taxon>Bacteria</taxon>
        <taxon>Pseudomonadati</taxon>
        <taxon>Bacteroidota</taxon>
        <taxon>Sphingobacteriia</taxon>
        <taxon>Sphingobacteriales</taxon>
        <taxon>Sphingobacteriaceae</taxon>
        <taxon>Mucilaginibacter</taxon>
    </lineage>
</organism>
<dbReference type="PANTHER" id="PTHR34009:SF2">
    <property type="entry name" value="PROTEIN STAR"/>
    <property type="match status" value="1"/>
</dbReference>
<dbReference type="GO" id="GO:0032259">
    <property type="term" value="P:methylation"/>
    <property type="evidence" value="ECO:0007669"/>
    <property type="project" value="UniProtKB-KW"/>
</dbReference>
<name>A0A563UA09_9SPHI</name>
<dbReference type="PANTHER" id="PTHR34009">
    <property type="entry name" value="PROTEIN STAR"/>
    <property type="match status" value="1"/>
</dbReference>
<dbReference type="SUPFAM" id="SSF53335">
    <property type="entry name" value="S-adenosyl-L-methionine-dependent methyltransferases"/>
    <property type="match status" value="1"/>
</dbReference>
<keyword evidence="3" id="KW-1185">Reference proteome</keyword>
<dbReference type="GO" id="GO:0005886">
    <property type="term" value="C:plasma membrane"/>
    <property type="evidence" value="ECO:0007669"/>
    <property type="project" value="TreeGrafter"/>
</dbReference>
<keyword evidence="2" id="KW-0489">Methyltransferase</keyword>
<dbReference type="EMBL" id="VOEI01000001">
    <property type="protein sequence ID" value="TWR28222.1"/>
    <property type="molecule type" value="Genomic_DNA"/>
</dbReference>
<dbReference type="OrthoDB" id="9801609at2"/>
<comment type="caution">
    <text evidence="2">The sequence shown here is derived from an EMBL/GenBank/DDBJ whole genome shotgun (WGS) entry which is preliminary data.</text>
</comment>
<sequence length="227" mass="26505">MFSLKQILVKYLPLNYFQKYTSYSQEGEDMVLRSFYEGKKNYKGFFVDVGAHHPYRFSNTLFFYKQGWRGINIEPTPGSIKAFKLFRKKDINLNIGISPTKGELTFYCFNEPALNGFSKELSQERDKENSKYRITQELPILTMPLADVFDQYLPVGQAIDFLTIDVEGLDLAVLQSNNWGKYKPAYIAVEDRVDLENLKDSAIYEYLKEQGYSFIAKTLRTLFFKKM</sequence>
<evidence type="ECO:0000259" key="1">
    <source>
        <dbReference type="Pfam" id="PF05050"/>
    </source>
</evidence>
<dbReference type="AlphaFoldDB" id="A0A563UA09"/>
<protein>
    <submittedName>
        <fullName evidence="2">FkbM family methyltransferase</fullName>
    </submittedName>
</protein>
<proteinExistence type="predicted"/>
<dbReference type="GO" id="GO:0005737">
    <property type="term" value="C:cytoplasm"/>
    <property type="evidence" value="ECO:0007669"/>
    <property type="project" value="GOC"/>
</dbReference>
<gene>
    <name evidence="2" type="ORF">FPZ42_03135</name>
</gene>
<dbReference type="InterPro" id="IPR029063">
    <property type="entry name" value="SAM-dependent_MTases_sf"/>
</dbReference>
<dbReference type="GO" id="GO:0016197">
    <property type="term" value="P:endosomal transport"/>
    <property type="evidence" value="ECO:0007669"/>
    <property type="project" value="TreeGrafter"/>
</dbReference>